<dbReference type="Proteomes" id="UP000044377">
    <property type="component" value="Unassembled WGS sequence"/>
</dbReference>
<dbReference type="EMBL" id="CGIG01000001">
    <property type="protein sequence ID" value="CPR16884.1"/>
    <property type="molecule type" value="Genomic_DNA"/>
</dbReference>
<name>A0A0G4JVI2_9GAMM</name>
<organism evidence="1 2">
    <name type="scientific">Brenneria goodwinii</name>
    <dbReference type="NCBI Taxonomy" id="1109412"/>
    <lineage>
        <taxon>Bacteria</taxon>
        <taxon>Pseudomonadati</taxon>
        <taxon>Pseudomonadota</taxon>
        <taxon>Gammaproteobacteria</taxon>
        <taxon>Enterobacterales</taxon>
        <taxon>Pectobacteriaceae</taxon>
        <taxon>Brenneria</taxon>
    </lineage>
</organism>
<accession>A0A0G4JVI2</accession>
<proteinExistence type="predicted"/>
<sequence>MKSTDFFFLITPNKSGQKRNKPRHSTRMELFFAKNNKSIYSSEINPFEDFLF</sequence>
<dbReference type="STRING" id="1109412.BN1221_02329c"/>
<gene>
    <name evidence="1" type="ORF">BN1221_02329c</name>
</gene>
<protein>
    <submittedName>
        <fullName evidence="1">Uncharacterized protein</fullName>
    </submittedName>
</protein>
<reference evidence="2" key="1">
    <citation type="submission" date="2015-01" db="EMBL/GenBank/DDBJ databases">
        <authorList>
            <person name="Paterson Steve"/>
        </authorList>
    </citation>
    <scope>NUCLEOTIDE SEQUENCE [LARGE SCALE GENOMIC DNA]</scope>
    <source>
        <strain evidence="2">OBR1</strain>
    </source>
</reference>
<keyword evidence="2" id="KW-1185">Reference proteome</keyword>
<evidence type="ECO:0000313" key="1">
    <source>
        <dbReference type="EMBL" id="CPR16884.1"/>
    </source>
</evidence>
<evidence type="ECO:0000313" key="2">
    <source>
        <dbReference type="Proteomes" id="UP000044377"/>
    </source>
</evidence>
<dbReference type="AlphaFoldDB" id="A0A0G4JVI2"/>